<dbReference type="OrthoDB" id="3291337at2"/>
<dbReference type="InterPro" id="IPR039374">
    <property type="entry name" value="SIP_fam"/>
</dbReference>
<accession>A0A1L7CR98</accession>
<dbReference type="InterPro" id="IPR017927">
    <property type="entry name" value="FAD-bd_FR_type"/>
</dbReference>
<dbReference type="PANTHER" id="PTHR30157:SF0">
    <property type="entry name" value="NADPH-DEPENDENT FERRIC-CHELATE REDUCTASE"/>
    <property type="match status" value="1"/>
</dbReference>
<protein>
    <recommendedName>
        <fullName evidence="1">FAD-binding FR-type domain-containing protein</fullName>
    </recommendedName>
</protein>
<dbReference type="InterPro" id="IPR017938">
    <property type="entry name" value="Riboflavin_synthase-like_b-brl"/>
</dbReference>
<dbReference type="Proteomes" id="UP000185434">
    <property type="component" value="Chromosome"/>
</dbReference>
<dbReference type="Gene3D" id="3.40.50.80">
    <property type="entry name" value="Nucleotide-binding domain of ferredoxin-NADP reductase (FNR) module"/>
    <property type="match status" value="1"/>
</dbReference>
<dbReference type="Pfam" id="PF08021">
    <property type="entry name" value="FAD_binding_9"/>
    <property type="match status" value="1"/>
</dbReference>
<dbReference type="GO" id="GO:0016491">
    <property type="term" value="F:oxidoreductase activity"/>
    <property type="evidence" value="ECO:0007669"/>
    <property type="project" value="InterPro"/>
</dbReference>
<keyword evidence="3" id="KW-1185">Reference proteome</keyword>
<dbReference type="CDD" id="cd06193">
    <property type="entry name" value="siderophore_interacting"/>
    <property type="match status" value="1"/>
</dbReference>
<dbReference type="PROSITE" id="PS51384">
    <property type="entry name" value="FAD_FR"/>
    <property type="match status" value="1"/>
</dbReference>
<dbReference type="AlphaFoldDB" id="A0A1L7CR98"/>
<feature type="domain" description="FAD-binding FR-type" evidence="1">
    <location>
        <begin position="6"/>
        <end position="152"/>
    </location>
</feature>
<dbReference type="InterPro" id="IPR039261">
    <property type="entry name" value="FNR_nucleotide-bd"/>
</dbReference>
<evidence type="ECO:0000313" key="3">
    <source>
        <dbReference type="Proteomes" id="UP000185434"/>
    </source>
</evidence>
<gene>
    <name evidence="2" type="ORF">CFRA_02665</name>
</gene>
<organism evidence="2 3">
    <name type="scientific">Corynebacterium frankenforstense DSM 45800</name>
    <dbReference type="NCBI Taxonomy" id="1437875"/>
    <lineage>
        <taxon>Bacteria</taxon>
        <taxon>Bacillati</taxon>
        <taxon>Actinomycetota</taxon>
        <taxon>Actinomycetes</taxon>
        <taxon>Mycobacteriales</taxon>
        <taxon>Corynebacteriaceae</taxon>
        <taxon>Corynebacterium</taxon>
    </lineage>
</organism>
<dbReference type="EMBL" id="CP009247">
    <property type="protein sequence ID" value="APT88357.1"/>
    <property type="molecule type" value="Genomic_DNA"/>
</dbReference>
<evidence type="ECO:0000259" key="1">
    <source>
        <dbReference type="PROSITE" id="PS51384"/>
    </source>
</evidence>
<dbReference type="STRING" id="1437875.CFRA_02665"/>
<sequence>MTAAPFTLVRARVAEVTRPAAAFLRVVFAGPELGRAGGVPDTGTGLTRHLDRRIKIIVPGPRGLPAIADDADWYHAWLAEPAEERGFMRTYSIRELSGNGEHTRLTVDFVVHGGNAGHGGHAETGPALRWALHARPGDEVLLVLPRRGVARDEGVEFAPGAARSIVLVGDETAAPAVARILEDLAQRTRGAHSTPDGPAPRLTALLELPGPGTAPGIAHGPGAAVHWLPRRPGEAPGAQVLPALRALLRADGAGHADGGERDVVNRGCPTELPETADGLPWAVPGAAAADDAADDTADVEATYWWVAGESGLVKSVRRLLVREAGVDRSRVAFMGYWRTGVAMRG</sequence>
<name>A0A1L7CR98_9CORY</name>
<proteinExistence type="predicted"/>
<reference evidence="2 3" key="1">
    <citation type="submission" date="2014-08" db="EMBL/GenBank/DDBJ databases">
        <title>Complete genome sequence of Corynebacterium frankenforstense ST18(T) (=DSM 45800(T)), isolated from raw cow milk.</title>
        <authorList>
            <person name="Ruckert C."/>
            <person name="Albersmeier A."/>
            <person name="Winkler A."/>
            <person name="Lipski A."/>
            <person name="Kalinowski J."/>
        </authorList>
    </citation>
    <scope>NUCLEOTIDE SEQUENCE [LARGE SCALE GENOMIC DNA]</scope>
    <source>
        <strain evidence="2 3">ST18</strain>
    </source>
</reference>
<dbReference type="PANTHER" id="PTHR30157">
    <property type="entry name" value="FERRIC REDUCTASE, NADPH-DEPENDENT"/>
    <property type="match status" value="1"/>
</dbReference>
<dbReference type="RefSeq" id="WP_075663335.1">
    <property type="nucleotide sequence ID" value="NZ_CP009247.1"/>
</dbReference>
<dbReference type="SUPFAM" id="SSF63380">
    <property type="entry name" value="Riboflavin synthase domain-like"/>
    <property type="match status" value="1"/>
</dbReference>
<dbReference type="InterPro" id="IPR013113">
    <property type="entry name" value="SIP_FAD-bd"/>
</dbReference>
<dbReference type="InterPro" id="IPR007037">
    <property type="entry name" value="SIP_rossman_dom"/>
</dbReference>
<dbReference type="Gene3D" id="2.40.30.10">
    <property type="entry name" value="Translation factors"/>
    <property type="match status" value="1"/>
</dbReference>
<dbReference type="KEGG" id="cfk:CFRA_02665"/>
<dbReference type="Pfam" id="PF04954">
    <property type="entry name" value="SIP"/>
    <property type="match status" value="1"/>
</dbReference>
<evidence type="ECO:0000313" key="2">
    <source>
        <dbReference type="EMBL" id="APT88357.1"/>
    </source>
</evidence>